<reference evidence="1 2" key="1">
    <citation type="submission" date="2018-10" db="EMBL/GenBank/DDBJ databases">
        <title>Genomic Encyclopedia of Archaeal and Bacterial Type Strains, Phase II (KMG-II): from individual species to whole genera.</title>
        <authorList>
            <person name="Goeker M."/>
        </authorList>
    </citation>
    <scope>NUCLEOTIDE SEQUENCE [LARGE SCALE GENOMIC DNA]</scope>
    <source>
        <strain evidence="1 2">DSM 43383</strain>
    </source>
</reference>
<accession>A0A495QBV3</accession>
<dbReference type="EMBL" id="RBWU01000007">
    <property type="protein sequence ID" value="RKS69021.1"/>
    <property type="molecule type" value="Genomic_DNA"/>
</dbReference>
<evidence type="ECO:0000313" key="2">
    <source>
        <dbReference type="Proteomes" id="UP000274601"/>
    </source>
</evidence>
<protein>
    <submittedName>
        <fullName evidence="1">Uncharacterized protein</fullName>
    </submittedName>
</protein>
<dbReference type="AlphaFoldDB" id="A0A495QBV3"/>
<keyword evidence="2" id="KW-1185">Reference proteome</keyword>
<comment type="caution">
    <text evidence="1">The sequence shown here is derived from an EMBL/GenBank/DDBJ whole genome shotgun (WGS) entry which is preliminary data.</text>
</comment>
<sequence>MLAGDMYANIAYNGKTGYIIGYLVNTPGDWKSFAGPPVRNCG</sequence>
<gene>
    <name evidence="1" type="ORF">BZB76_6160</name>
</gene>
<dbReference type="Proteomes" id="UP000274601">
    <property type="component" value="Unassembled WGS sequence"/>
</dbReference>
<evidence type="ECO:0000313" key="1">
    <source>
        <dbReference type="EMBL" id="RKS69021.1"/>
    </source>
</evidence>
<proteinExistence type="predicted"/>
<organism evidence="1 2">
    <name type="scientific">Actinomadura pelletieri DSM 43383</name>
    <dbReference type="NCBI Taxonomy" id="1120940"/>
    <lineage>
        <taxon>Bacteria</taxon>
        <taxon>Bacillati</taxon>
        <taxon>Actinomycetota</taxon>
        <taxon>Actinomycetes</taxon>
        <taxon>Streptosporangiales</taxon>
        <taxon>Thermomonosporaceae</taxon>
        <taxon>Actinomadura</taxon>
    </lineage>
</organism>
<name>A0A495QBV3_9ACTN</name>
<dbReference type="RefSeq" id="WP_281273928.1">
    <property type="nucleotide sequence ID" value="NZ_RBWU01000007.1"/>
</dbReference>